<organism evidence="11 12">
    <name type="scientific">Denitromonas iodatirespirans</name>
    <dbReference type="NCBI Taxonomy" id="2795389"/>
    <lineage>
        <taxon>Bacteria</taxon>
        <taxon>Pseudomonadati</taxon>
        <taxon>Pseudomonadota</taxon>
        <taxon>Betaproteobacteria</taxon>
        <taxon>Rhodocyclales</taxon>
        <taxon>Zoogloeaceae</taxon>
        <taxon>Denitromonas</taxon>
    </lineage>
</organism>
<dbReference type="GO" id="GO:0050570">
    <property type="term" value="F:4-hydroxythreonine-4-phosphate dehydrogenase activity"/>
    <property type="evidence" value="ECO:0007669"/>
    <property type="project" value="UniProtKB-UniRule"/>
</dbReference>
<keyword evidence="3 10" id="KW-0862">Zinc</keyword>
<sequence length="330" mass="34227">MNTTHTPVLAVTSGEPAGVGPELCLQLASQRWPGRVVVLGDTDLLAERMAALGLTLTLQAYRRDTLPPPGVLEVLDVPLAAPVQVGRLDTANARPVLSMLDRAIEGCQSGEFDGMVTAPVHKGVICDAGVPFSGHTEYLAEATATSRVVMMLVGGGLRVALVTTHLPLSAVPGAITPAALAETLAILDDDLRTRFGLPAPRILVAGLNPHAGEGGHMGREEIDVIIPVLERLRAAGMHLSGPLPADTLFVPHTLEQGDAVLAMYHDQGLPVLKHASFGGGVNVTLGLPIIRTSVDHGTALDLAGTGRADPGSLFAAVRLAFEMAAARAAQ</sequence>
<reference evidence="12" key="1">
    <citation type="journal article" date="2022" name="ISME J.">
        <title>Genetic and phylogenetic analysis of dissimilatory iodate-reducing bacteria identifies potential niches across the world's oceans.</title>
        <authorList>
            <person name="Reyes-Umana V."/>
            <person name="Henning Z."/>
            <person name="Lee K."/>
            <person name="Barnum T.P."/>
            <person name="Coates J.D."/>
        </authorList>
    </citation>
    <scope>NUCLEOTIDE SEQUENCE [LARGE SCALE GENOMIC DNA]</scope>
    <source>
        <strain evidence="12">IR12</strain>
    </source>
</reference>
<keyword evidence="5 10" id="KW-0521">NADP</keyword>
<evidence type="ECO:0000256" key="2">
    <source>
        <dbReference type="ARBA" id="ARBA00022723"/>
    </source>
</evidence>
<evidence type="ECO:0000313" key="12">
    <source>
        <dbReference type="Proteomes" id="UP000694660"/>
    </source>
</evidence>
<keyword evidence="12" id="KW-1185">Reference proteome</keyword>
<comment type="miscellaneous">
    <text evidence="10">The active site is located at the dimer interface.</text>
</comment>
<evidence type="ECO:0000256" key="9">
    <source>
        <dbReference type="ARBA" id="ARBA00023285"/>
    </source>
</evidence>
<feature type="binding site" evidence="10">
    <location>
        <position position="273"/>
    </location>
    <ligand>
        <name>substrate</name>
    </ligand>
</feature>
<dbReference type="Pfam" id="PF04166">
    <property type="entry name" value="PdxA"/>
    <property type="match status" value="1"/>
</dbReference>
<evidence type="ECO:0000256" key="10">
    <source>
        <dbReference type="HAMAP-Rule" id="MF_00536"/>
    </source>
</evidence>
<comment type="caution">
    <text evidence="11">The sequence shown here is derived from an EMBL/GenBank/DDBJ whole genome shotgun (WGS) entry which is preliminary data.</text>
</comment>
<protein>
    <recommendedName>
        <fullName evidence="10">4-hydroxythreonine-4-phosphate dehydrogenase</fullName>
        <ecNumber evidence="10">1.1.1.262</ecNumber>
    </recommendedName>
    <alternativeName>
        <fullName evidence="10">4-(phosphohydroxy)-L-threonine dehydrogenase</fullName>
    </alternativeName>
</protein>
<keyword evidence="4 10" id="KW-0460">Magnesium</keyword>
<dbReference type="InterPro" id="IPR005255">
    <property type="entry name" value="PdxA_fam"/>
</dbReference>
<dbReference type="HAMAP" id="MF_00536">
    <property type="entry name" value="PdxA"/>
    <property type="match status" value="1"/>
</dbReference>
<feature type="binding site" evidence="10">
    <location>
        <position position="282"/>
    </location>
    <ligand>
        <name>substrate</name>
    </ligand>
</feature>
<feature type="binding site" evidence="10">
    <location>
        <position position="136"/>
    </location>
    <ligand>
        <name>substrate</name>
    </ligand>
</feature>
<dbReference type="Gene3D" id="3.40.718.10">
    <property type="entry name" value="Isopropylmalate Dehydrogenase"/>
    <property type="match status" value="1"/>
</dbReference>
<evidence type="ECO:0000256" key="1">
    <source>
        <dbReference type="ARBA" id="ARBA00022490"/>
    </source>
</evidence>
<dbReference type="PANTHER" id="PTHR30004">
    <property type="entry name" value="4-HYDROXYTHREONINE-4-PHOSPHATE DEHYDROGENASE"/>
    <property type="match status" value="1"/>
</dbReference>
<dbReference type="GO" id="GO:0008270">
    <property type="term" value="F:zinc ion binding"/>
    <property type="evidence" value="ECO:0007669"/>
    <property type="project" value="UniProtKB-UniRule"/>
</dbReference>
<keyword evidence="2 10" id="KW-0479">Metal-binding</keyword>
<evidence type="ECO:0000256" key="3">
    <source>
        <dbReference type="ARBA" id="ARBA00022833"/>
    </source>
</evidence>
<dbReference type="GO" id="GO:0050897">
    <property type="term" value="F:cobalt ion binding"/>
    <property type="evidence" value="ECO:0007669"/>
    <property type="project" value="UniProtKB-UniRule"/>
</dbReference>
<dbReference type="RefSeq" id="WP_214361043.1">
    <property type="nucleotide sequence ID" value="NZ_JAEKFT010000007.1"/>
</dbReference>
<dbReference type="EC" id="1.1.1.262" evidence="10"/>
<dbReference type="GO" id="GO:0005737">
    <property type="term" value="C:cytoplasm"/>
    <property type="evidence" value="ECO:0007669"/>
    <property type="project" value="UniProtKB-SubCell"/>
</dbReference>
<comment type="subcellular location">
    <subcellularLocation>
        <location evidence="10">Cytoplasm</location>
    </subcellularLocation>
</comment>
<comment type="similarity">
    <text evidence="10">Belongs to the PdxA family.</text>
</comment>
<dbReference type="SUPFAM" id="SSF53659">
    <property type="entry name" value="Isocitrate/Isopropylmalate dehydrogenase-like"/>
    <property type="match status" value="1"/>
</dbReference>
<dbReference type="GO" id="GO:0000287">
    <property type="term" value="F:magnesium ion binding"/>
    <property type="evidence" value="ECO:0007669"/>
    <property type="project" value="UniProtKB-UniRule"/>
</dbReference>
<keyword evidence="9 10" id="KW-0170">Cobalt</keyword>
<keyword evidence="8 10" id="KW-0664">Pyridoxine biosynthesis</keyword>
<evidence type="ECO:0000256" key="4">
    <source>
        <dbReference type="ARBA" id="ARBA00022842"/>
    </source>
</evidence>
<feature type="binding site" evidence="10">
    <location>
        <position position="135"/>
    </location>
    <ligand>
        <name>substrate</name>
    </ligand>
</feature>
<feature type="binding site" evidence="10">
    <location>
        <position position="210"/>
    </location>
    <ligand>
        <name>a divalent metal cation</name>
        <dbReference type="ChEBI" id="CHEBI:60240"/>
        <note>ligand shared between dimeric partners</note>
    </ligand>
</feature>
<comment type="cofactor">
    <cofactor evidence="10">
        <name>Zn(2+)</name>
        <dbReference type="ChEBI" id="CHEBI:29105"/>
    </cofactor>
    <cofactor evidence="10">
        <name>Mg(2+)</name>
        <dbReference type="ChEBI" id="CHEBI:18420"/>
    </cofactor>
    <cofactor evidence="10">
        <name>Co(2+)</name>
        <dbReference type="ChEBI" id="CHEBI:48828"/>
    </cofactor>
    <text evidence="10">Binds 1 divalent metal cation per subunit. Can use ions such as Zn(2+), Mg(2+) or Co(2+).</text>
</comment>
<comment type="pathway">
    <text evidence="10">Cofactor biosynthesis; pyridoxine 5'-phosphate biosynthesis; pyridoxine 5'-phosphate from D-erythrose 4-phosphate: step 4/5.</text>
</comment>
<dbReference type="EMBL" id="JAEKFT010000007">
    <property type="protein sequence ID" value="MBT0961292.1"/>
    <property type="molecule type" value="Genomic_DNA"/>
</dbReference>
<proteinExistence type="inferred from homology"/>
<keyword evidence="6 10" id="KW-0560">Oxidoreductase</keyword>
<dbReference type="InterPro" id="IPR037510">
    <property type="entry name" value="PdxA"/>
</dbReference>
<accession>A0A944DBB4</accession>
<dbReference type="GO" id="GO:0042823">
    <property type="term" value="P:pyridoxal phosphate biosynthetic process"/>
    <property type="evidence" value="ECO:0007669"/>
    <property type="project" value="UniProtKB-UniRule"/>
</dbReference>
<dbReference type="AlphaFoldDB" id="A0A944DBB4"/>
<dbReference type="GO" id="GO:0008615">
    <property type="term" value="P:pyridoxine biosynthetic process"/>
    <property type="evidence" value="ECO:0007669"/>
    <property type="project" value="UniProtKB-UniRule"/>
</dbReference>
<dbReference type="NCBIfam" id="TIGR00557">
    <property type="entry name" value="pdxA"/>
    <property type="match status" value="1"/>
</dbReference>
<feature type="binding site" evidence="10">
    <location>
        <position position="165"/>
    </location>
    <ligand>
        <name>a divalent metal cation</name>
        <dbReference type="ChEBI" id="CHEBI:60240"/>
        <note>ligand shared between dimeric partners</note>
    </ligand>
</feature>
<gene>
    <name evidence="10 11" type="primary">pdxA</name>
    <name evidence="11" type="ORF">I8J34_08895</name>
</gene>
<keyword evidence="1 10" id="KW-0963">Cytoplasm</keyword>
<comment type="catalytic activity">
    <reaction evidence="10">
        <text>4-(phosphooxy)-L-threonine + NAD(+) = 3-amino-2-oxopropyl phosphate + CO2 + NADH</text>
        <dbReference type="Rhea" id="RHEA:32275"/>
        <dbReference type="ChEBI" id="CHEBI:16526"/>
        <dbReference type="ChEBI" id="CHEBI:57279"/>
        <dbReference type="ChEBI" id="CHEBI:57540"/>
        <dbReference type="ChEBI" id="CHEBI:57945"/>
        <dbReference type="ChEBI" id="CHEBI:58452"/>
        <dbReference type="EC" id="1.1.1.262"/>
    </reaction>
</comment>
<name>A0A944DBB4_DENI1</name>
<evidence type="ECO:0000256" key="5">
    <source>
        <dbReference type="ARBA" id="ARBA00022857"/>
    </source>
</evidence>
<dbReference type="Proteomes" id="UP000694660">
    <property type="component" value="Unassembled WGS sequence"/>
</dbReference>
<feature type="binding site" evidence="10">
    <location>
        <position position="265"/>
    </location>
    <ligand>
        <name>a divalent metal cation</name>
        <dbReference type="ChEBI" id="CHEBI:60240"/>
        <note>ligand shared between dimeric partners</note>
    </ligand>
</feature>
<comment type="function">
    <text evidence="10">Catalyzes the NAD(P)-dependent oxidation of 4-(phosphooxy)-L-threonine (HTP) into 2-amino-3-oxo-4-(phosphooxy)butyric acid which spontaneously decarboxylates to form 3-amino-2-oxopropyl phosphate (AHAP).</text>
</comment>
<dbReference type="GO" id="GO:0051287">
    <property type="term" value="F:NAD binding"/>
    <property type="evidence" value="ECO:0007669"/>
    <property type="project" value="InterPro"/>
</dbReference>
<evidence type="ECO:0000256" key="8">
    <source>
        <dbReference type="ARBA" id="ARBA00023096"/>
    </source>
</evidence>
<evidence type="ECO:0000256" key="7">
    <source>
        <dbReference type="ARBA" id="ARBA00023027"/>
    </source>
</evidence>
<feature type="binding site" evidence="10">
    <location>
        <position position="291"/>
    </location>
    <ligand>
        <name>substrate</name>
    </ligand>
</feature>
<dbReference type="PANTHER" id="PTHR30004:SF5">
    <property type="entry name" value="4-HYDROXYTHREONINE-4-PHOSPHATE DEHYDROGENASE"/>
    <property type="match status" value="1"/>
</dbReference>
<keyword evidence="7 10" id="KW-0520">NAD</keyword>
<comment type="subunit">
    <text evidence="10">Homodimer.</text>
</comment>
<evidence type="ECO:0000313" key="11">
    <source>
        <dbReference type="EMBL" id="MBT0961292.1"/>
    </source>
</evidence>
<evidence type="ECO:0000256" key="6">
    <source>
        <dbReference type="ARBA" id="ARBA00023002"/>
    </source>
</evidence>